<protein>
    <submittedName>
        <fullName evidence="1">Uncharacterized protein</fullName>
    </submittedName>
</protein>
<reference evidence="1 2" key="1">
    <citation type="submission" date="2021-01" db="EMBL/GenBank/DDBJ databases">
        <title>Whole genome shotgun sequence of Planotetraspora mira NBRC 15435.</title>
        <authorList>
            <person name="Komaki H."/>
            <person name="Tamura T."/>
        </authorList>
    </citation>
    <scope>NUCLEOTIDE SEQUENCE [LARGE SCALE GENOMIC DNA]</scope>
    <source>
        <strain evidence="1 2">NBRC 15435</strain>
    </source>
</reference>
<sequence>MSRLPRKRLGRRERNVNPIDLVAVAYMDQGEGEKLVRLRDHLTGLGVNAELRDNNTALMVHRPSGGGMPVWVFVGYGGAYYSWQSAAKRHPVDDVAGAATVLAAYVGR</sequence>
<dbReference type="Proteomes" id="UP000650628">
    <property type="component" value="Unassembled WGS sequence"/>
</dbReference>
<comment type="caution">
    <text evidence="1">The sequence shown here is derived from an EMBL/GenBank/DDBJ whole genome shotgun (WGS) entry which is preliminary data.</text>
</comment>
<proteinExistence type="predicted"/>
<dbReference type="AlphaFoldDB" id="A0A8J3X8Y0"/>
<name>A0A8J3X8Y0_9ACTN</name>
<accession>A0A8J3X8Y0</accession>
<dbReference type="EMBL" id="BOOO01000024">
    <property type="protein sequence ID" value="GII31339.1"/>
    <property type="molecule type" value="Genomic_DNA"/>
</dbReference>
<evidence type="ECO:0000313" key="2">
    <source>
        <dbReference type="Proteomes" id="UP000650628"/>
    </source>
</evidence>
<organism evidence="1 2">
    <name type="scientific">Planotetraspora mira</name>
    <dbReference type="NCBI Taxonomy" id="58121"/>
    <lineage>
        <taxon>Bacteria</taxon>
        <taxon>Bacillati</taxon>
        <taxon>Actinomycetota</taxon>
        <taxon>Actinomycetes</taxon>
        <taxon>Streptosporangiales</taxon>
        <taxon>Streptosporangiaceae</taxon>
        <taxon>Planotetraspora</taxon>
    </lineage>
</organism>
<keyword evidence="2" id="KW-1185">Reference proteome</keyword>
<evidence type="ECO:0000313" key="1">
    <source>
        <dbReference type="EMBL" id="GII31339.1"/>
    </source>
</evidence>
<gene>
    <name evidence="1" type="ORF">Pmi06nite_47810</name>
</gene>